<gene>
    <name evidence="9" type="primary">CCA1_4</name>
    <name evidence="9" type="ORF">PGT21_009513</name>
</gene>
<evidence type="ECO:0000259" key="8">
    <source>
        <dbReference type="Pfam" id="PF12627"/>
    </source>
</evidence>
<dbReference type="GO" id="GO:0001680">
    <property type="term" value="P:tRNA 3'-terminal CCA addition"/>
    <property type="evidence" value="ECO:0007669"/>
    <property type="project" value="TreeGrafter"/>
</dbReference>
<dbReference type="GO" id="GO:0000166">
    <property type="term" value="F:nucleotide binding"/>
    <property type="evidence" value="ECO:0007669"/>
    <property type="project" value="UniProtKB-KW"/>
</dbReference>
<dbReference type="EMBL" id="VSWC01000197">
    <property type="protein sequence ID" value="KAA1064614.1"/>
    <property type="molecule type" value="Genomic_DNA"/>
</dbReference>
<evidence type="ECO:0000256" key="5">
    <source>
        <dbReference type="RuleBase" id="RU003953"/>
    </source>
</evidence>
<keyword evidence="10" id="KW-1185">Reference proteome</keyword>
<dbReference type="Proteomes" id="UP000324748">
    <property type="component" value="Unassembled WGS sequence"/>
</dbReference>
<dbReference type="Gene3D" id="1.10.3090.10">
    <property type="entry name" value="cca-adding enzyme, domain 2"/>
    <property type="match status" value="1"/>
</dbReference>
<dbReference type="PANTHER" id="PTHR13734">
    <property type="entry name" value="TRNA-NUCLEOTIDYLTRANSFERASE"/>
    <property type="match status" value="1"/>
</dbReference>
<evidence type="ECO:0000313" key="10">
    <source>
        <dbReference type="Proteomes" id="UP000324748"/>
    </source>
</evidence>
<evidence type="ECO:0000256" key="3">
    <source>
        <dbReference type="ARBA" id="ARBA00022741"/>
    </source>
</evidence>
<comment type="similarity">
    <text evidence="1 5">Belongs to the tRNA nucleotidyltransferase/poly(A) polymerase family.</text>
</comment>
<dbReference type="SUPFAM" id="SSF81301">
    <property type="entry name" value="Nucleotidyltransferase"/>
    <property type="match status" value="1"/>
</dbReference>
<sequence>MRLNPLRNYFDQQGLSRLMGCLKRRTTSTTDHNQPNQKRLLVSRMTMRIKKDQEIELNRAESKLCQLLNQSVSHLKASASSTNQDLNSLTLRIAGGWVRDKLLGVQSNDLDIAISSLTGQDFATRFSSYLRDQQRLKREGQSENQTTKEAGDGGEETFELGKIATIEARPDQSKHLETATTTFLGLDLDFVQLRSEEYGDQDSRIPSSVRFGTPLEDALRRDITINSLFYNVHTGAIEDHTGKGLEDLEVGLIRTPLPAEHTFKDDPLRLLRCIRFATRFGFRLDADIVSAATSEPIRVALKEKISRERVGTEVDKMLKGRDPLSSLKMIEELGLYKLVFSPPKSLKEETIEPSIAVETATCLAGLLHLTNDSNLSSSTLPPNISKLLPRSNALKRRLFLASALSPYRELKAKAGKKELWAGEVVLMESLKLGNHDKSFISNLYRSLEVLNSSNLESILKTTTTKTTSSPSIRVELGRLLRLACVHDLKQSEAEASLNWQSSLLFALVIELTRSQSQASSSELRNSIINTFDLLVQKILDLDLTFVVTPEFEKRRLDGKEICQVLKTKPGKHLGQIIERVIDRQIEYPDQTKEEGSKWLEDQLGAGLIKIS</sequence>
<feature type="domain" description="Poly A polymerase head" evidence="7">
    <location>
        <begin position="91"/>
        <end position="254"/>
    </location>
</feature>
<reference evidence="9 10" key="1">
    <citation type="submission" date="2019-05" db="EMBL/GenBank/DDBJ databases">
        <title>Emergence of the Ug99 lineage of the wheat stem rust pathogen through somatic hybridization.</title>
        <authorList>
            <person name="Li F."/>
            <person name="Upadhyaya N.M."/>
            <person name="Sperschneider J."/>
            <person name="Matny O."/>
            <person name="Nguyen-Phuc H."/>
            <person name="Mago R."/>
            <person name="Raley C."/>
            <person name="Miller M.E."/>
            <person name="Silverstein K.A.T."/>
            <person name="Henningsen E."/>
            <person name="Hirsch C.D."/>
            <person name="Visser B."/>
            <person name="Pretorius Z.A."/>
            <person name="Steffenson B.J."/>
            <person name="Schwessinger B."/>
            <person name="Dodds P.N."/>
            <person name="Figueroa M."/>
        </authorList>
    </citation>
    <scope>NUCLEOTIDE SEQUENCE [LARGE SCALE GENOMIC DNA]</scope>
    <source>
        <strain evidence="9">21-0</strain>
    </source>
</reference>
<dbReference type="AlphaFoldDB" id="A0A5B0LM73"/>
<protein>
    <submittedName>
        <fullName evidence="9">CCA tRNA nucleotidyltransferase, mitochondrial</fullName>
    </submittedName>
</protein>
<keyword evidence="4 5" id="KW-0694">RNA-binding</keyword>
<dbReference type="InterPro" id="IPR002646">
    <property type="entry name" value="PolA_pol_head_dom"/>
</dbReference>
<keyword evidence="2 5" id="KW-0808">Transferase</keyword>
<dbReference type="GO" id="GO:0052927">
    <property type="term" value="F:CC tRNA cytidylyltransferase activity"/>
    <property type="evidence" value="ECO:0007669"/>
    <property type="project" value="TreeGrafter"/>
</dbReference>
<feature type="domain" description="tRNA nucleotidyltransferase/poly(A) polymerase RNA and SrmB- binding" evidence="8">
    <location>
        <begin position="303"/>
        <end position="340"/>
    </location>
</feature>
<dbReference type="Pfam" id="PF12627">
    <property type="entry name" value="PolyA_pol_RNAbd"/>
    <property type="match status" value="1"/>
</dbReference>
<dbReference type="OrthoDB" id="2499715at2759"/>
<dbReference type="CDD" id="cd05398">
    <property type="entry name" value="NT_ClassII-CCAase"/>
    <property type="match status" value="1"/>
</dbReference>
<dbReference type="SUPFAM" id="SSF81891">
    <property type="entry name" value="Poly A polymerase C-terminal region-like"/>
    <property type="match status" value="1"/>
</dbReference>
<keyword evidence="3" id="KW-0547">Nucleotide-binding</keyword>
<name>A0A5B0LM73_PUCGR</name>
<dbReference type="Pfam" id="PF01743">
    <property type="entry name" value="PolyA_pol"/>
    <property type="match status" value="1"/>
</dbReference>
<dbReference type="InterPro" id="IPR043519">
    <property type="entry name" value="NT_sf"/>
</dbReference>
<dbReference type="GO" id="GO:0003723">
    <property type="term" value="F:RNA binding"/>
    <property type="evidence" value="ECO:0007669"/>
    <property type="project" value="UniProtKB-KW"/>
</dbReference>
<dbReference type="Gene3D" id="3.30.460.10">
    <property type="entry name" value="Beta Polymerase, domain 2"/>
    <property type="match status" value="1"/>
</dbReference>
<comment type="caution">
    <text evidence="9">The sequence shown here is derived from an EMBL/GenBank/DDBJ whole genome shotgun (WGS) entry which is preliminary data.</text>
</comment>
<dbReference type="InterPro" id="IPR032828">
    <property type="entry name" value="PolyA_RNA-bd"/>
</dbReference>
<proteinExistence type="inferred from homology"/>
<evidence type="ECO:0000256" key="4">
    <source>
        <dbReference type="ARBA" id="ARBA00022884"/>
    </source>
</evidence>
<evidence type="ECO:0000259" key="7">
    <source>
        <dbReference type="Pfam" id="PF01743"/>
    </source>
</evidence>
<evidence type="ECO:0000313" key="9">
    <source>
        <dbReference type="EMBL" id="KAA1064614.1"/>
    </source>
</evidence>
<organism evidence="9 10">
    <name type="scientific">Puccinia graminis f. sp. tritici</name>
    <dbReference type="NCBI Taxonomy" id="56615"/>
    <lineage>
        <taxon>Eukaryota</taxon>
        <taxon>Fungi</taxon>
        <taxon>Dikarya</taxon>
        <taxon>Basidiomycota</taxon>
        <taxon>Pucciniomycotina</taxon>
        <taxon>Pucciniomycetes</taxon>
        <taxon>Pucciniales</taxon>
        <taxon>Pucciniaceae</taxon>
        <taxon>Puccinia</taxon>
    </lineage>
</organism>
<evidence type="ECO:0000256" key="6">
    <source>
        <dbReference type="SAM" id="MobiDB-lite"/>
    </source>
</evidence>
<dbReference type="PANTHER" id="PTHR13734:SF5">
    <property type="entry name" value="CCA TRNA NUCLEOTIDYLTRANSFERASE, MITOCHONDRIAL"/>
    <property type="match status" value="1"/>
</dbReference>
<evidence type="ECO:0000256" key="2">
    <source>
        <dbReference type="ARBA" id="ARBA00022679"/>
    </source>
</evidence>
<feature type="region of interest" description="Disordered" evidence="6">
    <location>
        <begin position="134"/>
        <end position="155"/>
    </location>
</feature>
<evidence type="ECO:0000256" key="1">
    <source>
        <dbReference type="ARBA" id="ARBA00007265"/>
    </source>
</evidence>
<accession>A0A5B0LM73</accession>
<dbReference type="GO" id="GO:0052929">
    <property type="term" value="F:ATP:3'-cytidine-cytidine-tRNA adenylyltransferase activity"/>
    <property type="evidence" value="ECO:0007669"/>
    <property type="project" value="TreeGrafter"/>
</dbReference>